<dbReference type="Proteomes" id="UP000028761">
    <property type="component" value="Chromosome 7"/>
</dbReference>
<name>A0A8I5NP51_PAPAN</name>
<evidence type="ECO:0000313" key="1">
    <source>
        <dbReference type="Ensembl" id="ENSPANP00000050655.1"/>
    </source>
</evidence>
<accession>A0A8I5NP51</accession>
<reference evidence="1" key="3">
    <citation type="submission" date="2025-09" db="UniProtKB">
        <authorList>
            <consortium name="Ensembl"/>
        </authorList>
    </citation>
    <scope>IDENTIFICATION</scope>
</reference>
<evidence type="ECO:0000313" key="2">
    <source>
        <dbReference type="Proteomes" id="UP000028761"/>
    </source>
</evidence>
<protein>
    <submittedName>
        <fullName evidence="1">Uncharacterized protein</fullName>
    </submittedName>
</protein>
<organism evidence="1 2">
    <name type="scientific">Papio anubis</name>
    <name type="common">Olive baboon</name>
    <dbReference type="NCBI Taxonomy" id="9555"/>
    <lineage>
        <taxon>Eukaryota</taxon>
        <taxon>Metazoa</taxon>
        <taxon>Chordata</taxon>
        <taxon>Craniata</taxon>
        <taxon>Vertebrata</taxon>
        <taxon>Euteleostomi</taxon>
        <taxon>Mammalia</taxon>
        <taxon>Eutheria</taxon>
        <taxon>Euarchontoglires</taxon>
        <taxon>Primates</taxon>
        <taxon>Haplorrhini</taxon>
        <taxon>Catarrhini</taxon>
        <taxon>Cercopithecidae</taxon>
        <taxon>Cercopithecinae</taxon>
        <taxon>Papio</taxon>
    </lineage>
</organism>
<proteinExistence type="predicted"/>
<dbReference type="PANTHER" id="PTHR12138:SF75">
    <property type="entry name" value="SECRETED PROTEIN"/>
    <property type="match status" value="1"/>
</dbReference>
<sequence>MLFIFSKNQLFYFFDTESCSVIQAGVQWCNLGSLQPLPPRLKRFSCLSLPSSWDYRWSLALSPRVECNGRISAHCKLCLPGLCHSPASASQVAGTTGARHLARLVFCNFLVETGFHRVSQDGLDLLTQPDPSHSASQSAGITGLSHRARPVKFFFKFKKGNPKRKISLYTTNYYSYKRYAVFFFFTSINGPTKSPQTL</sequence>
<dbReference type="PRINTS" id="PR02045">
    <property type="entry name" value="F138DOMAIN"/>
</dbReference>
<keyword evidence="2" id="KW-1185">Reference proteome</keyword>
<dbReference type="AlphaFoldDB" id="A0A8I5NP51"/>
<dbReference type="GeneTree" id="ENSGT00940000163505"/>
<reference evidence="1" key="2">
    <citation type="submission" date="2025-08" db="UniProtKB">
        <authorList>
            <consortium name="Ensembl"/>
        </authorList>
    </citation>
    <scope>IDENTIFICATION</scope>
</reference>
<reference evidence="1 2" key="1">
    <citation type="submission" date="2012-03" db="EMBL/GenBank/DDBJ databases">
        <title>Whole Genome Assembly of Papio anubis.</title>
        <authorList>
            <person name="Liu Y.L."/>
            <person name="Abraham K.A."/>
            <person name="Akbar H.A."/>
            <person name="Ali S.A."/>
            <person name="Anosike U.A."/>
            <person name="Aqrawi P.A."/>
            <person name="Arias F.A."/>
            <person name="Attaway T.A."/>
            <person name="Awwad R.A."/>
            <person name="Babu C.B."/>
            <person name="Bandaranaike D.B."/>
            <person name="Battles P.B."/>
            <person name="Bell A.B."/>
            <person name="Beltran B.B."/>
            <person name="Berhane-Mersha D.B."/>
            <person name="Bess C.B."/>
            <person name="Bickham C.B."/>
            <person name="Bolden T.B."/>
            <person name="Carter K.C."/>
            <person name="Chau D.C."/>
            <person name="Chavez A.C."/>
            <person name="Clerc-Blankenburg K.C."/>
            <person name="Coyle M.C."/>
            <person name="Dao M.D."/>
            <person name="Davila M.L.D."/>
            <person name="Davy-Carroll L.D."/>
            <person name="Denson S.D."/>
            <person name="Dinh H.D."/>
            <person name="Fernandez S.F."/>
            <person name="Fernando P.F."/>
            <person name="Forbes L.F."/>
            <person name="Francis C.F."/>
            <person name="Francisco L.F."/>
            <person name="Fu Q.F."/>
            <person name="Garcia-Iii R.G."/>
            <person name="Garrett T.G."/>
            <person name="Gross S.G."/>
            <person name="Gubbala S.G."/>
            <person name="Hirani K.H."/>
            <person name="Hogues M.H."/>
            <person name="Hollins B.H."/>
            <person name="Jackson L.J."/>
            <person name="Javaid M.J."/>
            <person name="Jhangiani S.J."/>
            <person name="Johnson A.J."/>
            <person name="Johnson B.J."/>
            <person name="Jones J.J."/>
            <person name="Joshi V.J."/>
            <person name="Kalu J.K."/>
            <person name="Khan N.K."/>
            <person name="Korchina V.K."/>
            <person name="Kovar C.K."/>
            <person name="Lago L.L."/>
            <person name="Lara F.L."/>
            <person name="Le T.-K.L."/>
            <person name="Lee S.L."/>
            <person name="Legall-Iii F.L."/>
            <person name="Lemon S.L."/>
            <person name="Liu J.L."/>
            <person name="Liu Y.-S.L."/>
            <person name="Liyanage D.L."/>
            <person name="Lopez J.L."/>
            <person name="Lorensuhewa L.L."/>
            <person name="Mata R.M."/>
            <person name="Mathew T.M."/>
            <person name="Mercado C.M."/>
            <person name="Mercado I.M."/>
            <person name="Morales K.M."/>
            <person name="Morgan M.M."/>
            <person name="Munidasa M.M."/>
            <person name="Ngo D.N."/>
            <person name="Nguyen L.N."/>
            <person name="Nguyen T.N."/>
            <person name="Nguyen N.N."/>
            <person name="Obregon M.O."/>
            <person name="Okwuonu G.O."/>
            <person name="Ongeri F.O."/>
            <person name="Onwere C.O."/>
            <person name="Osifeso I.O."/>
            <person name="Parra A.P."/>
            <person name="Patil S.P."/>
            <person name="Perez A.P."/>
            <person name="Perez Y.P."/>
            <person name="Pham C.P."/>
            <person name="Pu L.-L.P."/>
            <person name="Puazo M.P."/>
            <person name="Quiroz J.Q."/>
            <person name="Rouhana J.R."/>
            <person name="Ruiz M.R."/>
            <person name="Ruiz S.-J.R."/>
            <person name="Saada N.S."/>
            <person name="Santibanez J.S."/>
            <person name="Scheel M.S."/>
            <person name="Schneider B.S."/>
            <person name="Simmons D.S."/>
            <person name="Sisson I.S."/>
            <person name="Tang L.-Y.T."/>
            <person name="Thornton R.T."/>
            <person name="Tisius J.T."/>
            <person name="Toledanes G.T."/>
            <person name="Trejos Z.T."/>
            <person name="Usmani K.U."/>
            <person name="Varghese R.V."/>
            <person name="Vattathil S.V."/>
            <person name="Vee V.V."/>
            <person name="Walker D.W."/>
            <person name="Weissenberger G.W."/>
            <person name="White C.W."/>
            <person name="Williams A.W."/>
            <person name="Woodworth J.W."/>
            <person name="Wright R.W."/>
            <person name="Zhu Y.Z."/>
            <person name="Han Y.H."/>
            <person name="Newsham I.N."/>
            <person name="Nazareth L.N."/>
            <person name="Worley K.W."/>
            <person name="Muzny D.M."/>
            <person name="Rogers J.R."/>
            <person name="Gibbs R.G."/>
        </authorList>
    </citation>
    <scope>NUCLEOTIDE SEQUENCE [LARGE SCALE GENOMIC DNA]</scope>
</reference>
<dbReference type="PANTHER" id="PTHR12138">
    <property type="entry name" value="PRIMATE-EXPANDED PROTEIN FAMILY"/>
    <property type="match status" value="1"/>
</dbReference>
<dbReference type="Ensembl" id="ENSPANT00000062542.1">
    <property type="protein sequence ID" value="ENSPANP00000050655.1"/>
    <property type="gene ID" value="ENSPANG00000041640.1"/>
</dbReference>